<comment type="similarity">
    <text evidence="1">Belongs to the universal ribosomal protein uL4 family.</text>
</comment>
<dbReference type="Proteomes" id="UP000221165">
    <property type="component" value="Unassembled WGS sequence"/>
</dbReference>
<dbReference type="OrthoDB" id="333407at2759"/>
<keyword evidence="2 7" id="KW-0689">Ribosomal protein</keyword>
<dbReference type="PROSITE" id="PS00939">
    <property type="entry name" value="RIBOSOMAL_L1E"/>
    <property type="match status" value="1"/>
</dbReference>
<dbReference type="RefSeq" id="XP_067921562.1">
    <property type="nucleotide sequence ID" value="XM_068066465.1"/>
</dbReference>
<dbReference type="GO" id="GO:0003735">
    <property type="term" value="F:structural constituent of ribosome"/>
    <property type="evidence" value="ECO:0007669"/>
    <property type="project" value="InterPro"/>
</dbReference>
<dbReference type="EMBL" id="MIGC01003153">
    <property type="protein sequence ID" value="PHJ19870.1"/>
    <property type="molecule type" value="Genomic_DNA"/>
</dbReference>
<feature type="domain" description="Large ribosomal subunit protein uL4 C-terminal" evidence="6">
    <location>
        <begin position="235"/>
        <end position="307"/>
    </location>
</feature>
<dbReference type="VEuPathDB" id="ToxoDB:CSUI_006302"/>
<reference evidence="7 8" key="1">
    <citation type="journal article" date="2017" name="Int. J. Parasitol.">
        <title>The genome of the protozoan parasite Cystoisospora suis and a reverse vaccinology approach to identify vaccine candidates.</title>
        <authorList>
            <person name="Palmieri N."/>
            <person name="Shrestha A."/>
            <person name="Ruttkowski B."/>
            <person name="Beck T."/>
            <person name="Vogl C."/>
            <person name="Tomley F."/>
            <person name="Blake D.P."/>
            <person name="Joachim A."/>
        </authorList>
    </citation>
    <scope>NUCLEOTIDE SEQUENCE [LARGE SCALE GENOMIC DNA]</scope>
    <source>
        <strain evidence="7 8">Wien I</strain>
    </source>
</reference>
<dbReference type="InterPro" id="IPR023574">
    <property type="entry name" value="Ribosomal_uL4_dom_sf"/>
</dbReference>
<evidence type="ECO:0000256" key="3">
    <source>
        <dbReference type="ARBA" id="ARBA00023274"/>
    </source>
</evidence>
<dbReference type="GO" id="GO:0005840">
    <property type="term" value="C:ribosome"/>
    <property type="evidence" value="ECO:0007669"/>
    <property type="project" value="UniProtKB-KW"/>
</dbReference>
<evidence type="ECO:0000256" key="1">
    <source>
        <dbReference type="ARBA" id="ARBA00010528"/>
    </source>
</evidence>
<dbReference type="InterPro" id="IPR013000">
    <property type="entry name" value="Ribosomal_uL4_euk/arc_CS"/>
</dbReference>
<dbReference type="GeneID" id="94429676"/>
<comment type="caution">
    <text evidence="7">The sequence shown here is derived from an EMBL/GenBank/DDBJ whole genome shotgun (WGS) entry which is preliminary data.</text>
</comment>
<dbReference type="PANTHER" id="PTHR19431">
    <property type="entry name" value="60S RIBOSOMAL PROTEIN L4"/>
    <property type="match status" value="1"/>
</dbReference>
<dbReference type="GO" id="GO:0006412">
    <property type="term" value="P:translation"/>
    <property type="evidence" value="ECO:0007669"/>
    <property type="project" value="InterPro"/>
</dbReference>
<dbReference type="InterPro" id="IPR045240">
    <property type="entry name" value="Ribosomal_uL4_euk/arch"/>
</dbReference>
<evidence type="ECO:0000313" key="7">
    <source>
        <dbReference type="EMBL" id="PHJ19870.1"/>
    </source>
</evidence>
<evidence type="ECO:0000256" key="2">
    <source>
        <dbReference type="ARBA" id="ARBA00022980"/>
    </source>
</evidence>
<name>A0A2C6KHA9_9APIC</name>
<proteinExistence type="inferred from homology"/>
<dbReference type="Pfam" id="PF00573">
    <property type="entry name" value="Ribosomal_L4"/>
    <property type="match status" value="1"/>
</dbReference>
<accession>A0A2C6KHA9</accession>
<evidence type="ECO:0000256" key="4">
    <source>
        <dbReference type="ARBA" id="ARBA00035244"/>
    </source>
</evidence>
<evidence type="ECO:0000313" key="8">
    <source>
        <dbReference type="Proteomes" id="UP000221165"/>
    </source>
</evidence>
<keyword evidence="3" id="KW-0687">Ribonucleoprotein</keyword>
<dbReference type="AlphaFoldDB" id="A0A2C6KHA9"/>
<dbReference type="Pfam" id="PF14374">
    <property type="entry name" value="Ribos_L4_asso_C"/>
    <property type="match status" value="1"/>
</dbReference>
<organism evidence="7 8">
    <name type="scientific">Cystoisospora suis</name>
    <dbReference type="NCBI Taxonomy" id="483139"/>
    <lineage>
        <taxon>Eukaryota</taxon>
        <taxon>Sar</taxon>
        <taxon>Alveolata</taxon>
        <taxon>Apicomplexa</taxon>
        <taxon>Conoidasida</taxon>
        <taxon>Coccidia</taxon>
        <taxon>Eucoccidiorida</taxon>
        <taxon>Eimeriorina</taxon>
        <taxon>Sarcocystidae</taxon>
        <taxon>Cystoisospora</taxon>
    </lineage>
</organism>
<dbReference type="GO" id="GO:1990904">
    <property type="term" value="C:ribonucleoprotein complex"/>
    <property type="evidence" value="ECO:0007669"/>
    <property type="project" value="UniProtKB-KW"/>
</dbReference>
<evidence type="ECO:0000256" key="5">
    <source>
        <dbReference type="ARBA" id="ARBA00035353"/>
    </source>
</evidence>
<dbReference type="SUPFAM" id="SSF52166">
    <property type="entry name" value="Ribosomal protein L4"/>
    <property type="match status" value="1"/>
</dbReference>
<dbReference type="InterPro" id="IPR025755">
    <property type="entry name" value="Ribos_uL4_C_dom"/>
</dbReference>
<dbReference type="InterPro" id="IPR002136">
    <property type="entry name" value="Ribosomal_uL4"/>
</dbReference>
<dbReference type="Gene3D" id="3.40.1370.10">
    <property type="match status" value="1"/>
</dbReference>
<dbReference type="FunFam" id="3.40.1370.10:FF:000011">
    <property type="entry name" value="50S ribosomal protein L4"/>
    <property type="match status" value="1"/>
</dbReference>
<evidence type="ECO:0000259" key="6">
    <source>
        <dbReference type="Pfam" id="PF14374"/>
    </source>
</evidence>
<sequence>MAKNRRQPYAVAPNAGYQTSAESWGTGRAVARIPRVPGGGTHRAGQAAFGNMCRGGGMFNPNKTWRRWHRKVNVTQKRHAVASAVAATGLPALVMARGHRIDEVPELPLVVSEKIEKITKTREALQILKTFGCGAELERLRLAAKKLRAGKGKMRGRRHHLRRGPLVIYEDDSGITRAFRNLPGVELCHVDRLNLLQLAPGGTLGRLCLWTAPAFKRLQNLFGRHTGHGTSALKKGYHLPRPLMTNADLSRIINSEEIQSVVRPAKKPPQKKRTQKKNLLTNHAVLCRVNPAASNLKTLARLSQKEGTRQRELVLRKKMATRKEHKQHRKAAHAFAAEIRKAFSDKMAQELEAAARRRAEEAGAIAEASAGDE</sequence>
<protein>
    <recommendedName>
        <fullName evidence="4">Large ribosomal subunit protein uL4</fullName>
    </recommendedName>
    <alternativeName>
        <fullName evidence="5">60S ribosomal protein L4</fullName>
    </alternativeName>
</protein>
<keyword evidence="8" id="KW-1185">Reference proteome</keyword>
<gene>
    <name evidence="7" type="ORF">CSUI_006302</name>
</gene>